<keyword evidence="1" id="KW-0472">Membrane</keyword>
<name>A0ABV4ID05_9BURK</name>
<dbReference type="Proteomes" id="UP001567350">
    <property type="component" value="Unassembled WGS sequence"/>
</dbReference>
<comment type="caution">
    <text evidence="2">The sequence shown here is derived from an EMBL/GenBank/DDBJ whole genome shotgun (WGS) entry which is preliminary data.</text>
</comment>
<evidence type="ECO:0000313" key="3">
    <source>
        <dbReference type="Proteomes" id="UP001567350"/>
    </source>
</evidence>
<gene>
    <name evidence="2" type="primary">kdpF</name>
    <name evidence="2" type="ORF">ACBP88_09585</name>
</gene>
<protein>
    <submittedName>
        <fullName evidence="2">K(+)-transporting ATPase subunit F</fullName>
    </submittedName>
</protein>
<sequence>MLTSYWIEALAAITALGLFAYLGYALLRPENF</sequence>
<evidence type="ECO:0000256" key="1">
    <source>
        <dbReference type="SAM" id="Phobius"/>
    </source>
</evidence>
<proteinExistence type="predicted"/>
<dbReference type="NCBIfam" id="TIGR02115">
    <property type="entry name" value="potass_kdpF"/>
    <property type="match status" value="1"/>
</dbReference>
<dbReference type="EMBL" id="JBGJLR010000009">
    <property type="protein sequence ID" value="MEZ2739696.1"/>
    <property type="molecule type" value="Genomic_DNA"/>
</dbReference>
<keyword evidence="3" id="KW-1185">Reference proteome</keyword>
<keyword evidence="1" id="KW-0812">Transmembrane</keyword>
<accession>A0ABV4ID05</accession>
<dbReference type="Pfam" id="PF09604">
    <property type="entry name" value="Potass_KdpF"/>
    <property type="match status" value="1"/>
</dbReference>
<keyword evidence="1" id="KW-1133">Transmembrane helix</keyword>
<feature type="transmembrane region" description="Helical" evidence="1">
    <location>
        <begin position="6"/>
        <end position="27"/>
    </location>
</feature>
<evidence type="ECO:0000313" key="2">
    <source>
        <dbReference type="EMBL" id="MEZ2739696.1"/>
    </source>
</evidence>
<dbReference type="RefSeq" id="WP_370891998.1">
    <property type="nucleotide sequence ID" value="NZ_JBGJLR010000009.1"/>
</dbReference>
<reference evidence="2 3" key="1">
    <citation type="submission" date="2024-08" db="EMBL/GenBank/DDBJ databases">
        <authorList>
            <person name="Feng Z."/>
            <person name="Ronholm J."/>
        </authorList>
    </citation>
    <scope>NUCLEOTIDE SEQUENCE [LARGE SCALE GENOMIC DNA]</scope>
    <source>
        <strain evidence="2 3">4-AB0-8</strain>
    </source>
</reference>
<organism evidence="2 3">
    <name type="scientific">Comamonas jiangduensis</name>
    <dbReference type="NCBI Taxonomy" id="1194168"/>
    <lineage>
        <taxon>Bacteria</taxon>
        <taxon>Pseudomonadati</taxon>
        <taxon>Pseudomonadota</taxon>
        <taxon>Betaproteobacteria</taxon>
        <taxon>Burkholderiales</taxon>
        <taxon>Comamonadaceae</taxon>
        <taxon>Comamonas</taxon>
    </lineage>
</organism>
<dbReference type="InterPro" id="IPR011726">
    <property type="entry name" value="KdpF"/>
</dbReference>